<reference evidence="1 2" key="1">
    <citation type="journal article" date="2018" name="PLoS Genet.">
        <title>Population sequencing reveals clonal diversity and ancestral inbreeding in the grapevine cultivar Chardonnay.</title>
        <authorList>
            <person name="Roach M.J."/>
            <person name="Johnson D.L."/>
            <person name="Bohlmann J."/>
            <person name="van Vuuren H.J."/>
            <person name="Jones S.J."/>
            <person name="Pretorius I.S."/>
            <person name="Schmidt S.A."/>
            <person name="Borneman A.R."/>
        </authorList>
    </citation>
    <scope>NUCLEOTIDE SEQUENCE [LARGE SCALE GENOMIC DNA]</scope>
    <source>
        <strain evidence="2">cv. Chardonnay</strain>
        <tissue evidence="1">Leaf</tissue>
    </source>
</reference>
<name>A0A438HGS2_VITVI</name>
<proteinExistence type="predicted"/>
<comment type="caution">
    <text evidence="1">The sequence shown here is derived from an EMBL/GenBank/DDBJ whole genome shotgun (WGS) entry which is preliminary data.</text>
</comment>
<dbReference type="PANTHER" id="PTHR33116:SF78">
    <property type="entry name" value="OS12G0587133 PROTEIN"/>
    <property type="match status" value="1"/>
</dbReference>
<sequence>MLGLKINLDKSEMILVGEVEYLEELACEIGCKVGKLPSSYLRLPMGASYKLVAIWDGVKERFCKMLSLWKRQHLSNGGRLTLLRSTLATSRVCLCSPLQEFERDSLWKKITKAKFGRKKEDGA</sequence>
<dbReference type="AlphaFoldDB" id="A0A438HGS2"/>
<evidence type="ECO:0008006" key="3">
    <source>
        <dbReference type="Google" id="ProtNLM"/>
    </source>
</evidence>
<evidence type="ECO:0000313" key="1">
    <source>
        <dbReference type="EMBL" id="RVW83618.1"/>
    </source>
</evidence>
<dbReference type="PANTHER" id="PTHR33116">
    <property type="entry name" value="REVERSE TRANSCRIPTASE ZINC-BINDING DOMAIN-CONTAINING PROTEIN-RELATED-RELATED"/>
    <property type="match status" value="1"/>
</dbReference>
<evidence type="ECO:0000313" key="2">
    <source>
        <dbReference type="Proteomes" id="UP000288805"/>
    </source>
</evidence>
<accession>A0A438HGS2</accession>
<organism evidence="1 2">
    <name type="scientific">Vitis vinifera</name>
    <name type="common">Grape</name>
    <dbReference type="NCBI Taxonomy" id="29760"/>
    <lineage>
        <taxon>Eukaryota</taxon>
        <taxon>Viridiplantae</taxon>
        <taxon>Streptophyta</taxon>
        <taxon>Embryophyta</taxon>
        <taxon>Tracheophyta</taxon>
        <taxon>Spermatophyta</taxon>
        <taxon>Magnoliopsida</taxon>
        <taxon>eudicotyledons</taxon>
        <taxon>Gunneridae</taxon>
        <taxon>Pentapetalae</taxon>
        <taxon>rosids</taxon>
        <taxon>Vitales</taxon>
        <taxon>Vitaceae</taxon>
        <taxon>Viteae</taxon>
        <taxon>Vitis</taxon>
    </lineage>
</organism>
<dbReference type="EMBL" id="QGNW01000225">
    <property type="protein sequence ID" value="RVW83618.1"/>
    <property type="molecule type" value="Genomic_DNA"/>
</dbReference>
<gene>
    <name evidence="1" type="ORF">CK203_039317</name>
</gene>
<protein>
    <recommendedName>
        <fullName evidence="3">Reverse transcriptase domain-containing protein</fullName>
    </recommendedName>
</protein>
<dbReference type="Proteomes" id="UP000288805">
    <property type="component" value="Unassembled WGS sequence"/>
</dbReference>